<reference evidence="3" key="1">
    <citation type="submission" date="2022-11" db="UniProtKB">
        <authorList>
            <consortium name="WormBaseParasite"/>
        </authorList>
    </citation>
    <scope>IDENTIFICATION</scope>
</reference>
<evidence type="ECO:0000313" key="3">
    <source>
        <dbReference type="WBParaSite" id="nRc.2.0.1.t19566-RA"/>
    </source>
</evidence>
<dbReference type="Proteomes" id="UP000887565">
    <property type="component" value="Unplaced"/>
</dbReference>
<dbReference type="WBParaSite" id="nRc.2.0.1.t19566-RA">
    <property type="protein sequence ID" value="nRc.2.0.1.t19566-RA"/>
    <property type="gene ID" value="nRc.2.0.1.g19566"/>
</dbReference>
<keyword evidence="1" id="KW-0812">Transmembrane</keyword>
<evidence type="ECO:0000256" key="1">
    <source>
        <dbReference type="SAM" id="Phobius"/>
    </source>
</evidence>
<keyword evidence="1" id="KW-0472">Membrane</keyword>
<sequence>VVSKKSLEITVKRNVLTLYKNKQSSAVRACVRVDATIHSKREGLNVRQLRFRFFNCLIFSLSSTSASTGKFLSSVLLSLLLLLLMLLSSSSWIFPHIVEKSVRRDDYQIAFLNFERRRFGSVRAKWIEDLVQKIQNSIENVNRNFPKIQRP</sequence>
<protein>
    <submittedName>
        <fullName evidence="3">Uncharacterized protein</fullName>
    </submittedName>
</protein>
<name>A0A915IZC9_ROMCU</name>
<keyword evidence="2" id="KW-1185">Reference proteome</keyword>
<accession>A0A915IZC9</accession>
<keyword evidence="1" id="KW-1133">Transmembrane helix</keyword>
<dbReference type="AlphaFoldDB" id="A0A915IZC9"/>
<feature type="transmembrane region" description="Helical" evidence="1">
    <location>
        <begin position="72"/>
        <end position="94"/>
    </location>
</feature>
<evidence type="ECO:0000313" key="2">
    <source>
        <dbReference type="Proteomes" id="UP000887565"/>
    </source>
</evidence>
<organism evidence="2 3">
    <name type="scientific">Romanomermis culicivorax</name>
    <name type="common">Nematode worm</name>
    <dbReference type="NCBI Taxonomy" id="13658"/>
    <lineage>
        <taxon>Eukaryota</taxon>
        <taxon>Metazoa</taxon>
        <taxon>Ecdysozoa</taxon>
        <taxon>Nematoda</taxon>
        <taxon>Enoplea</taxon>
        <taxon>Dorylaimia</taxon>
        <taxon>Mermithida</taxon>
        <taxon>Mermithoidea</taxon>
        <taxon>Mermithidae</taxon>
        <taxon>Romanomermis</taxon>
    </lineage>
</organism>
<proteinExistence type="predicted"/>